<accession>A0A3A1WUS3</accession>
<dbReference type="PANTHER" id="PTHR40277:SF1">
    <property type="entry name" value="BLL5419 PROTEIN"/>
    <property type="match status" value="1"/>
</dbReference>
<name>A0A3A1WUS3_9HYPH</name>
<dbReference type="Pfam" id="PF03706">
    <property type="entry name" value="LPG_synthase_TM"/>
    <property type="match status" value="1"/>
</dbReference>
<evidence type="ECO:0000313" key="7">
    <source>
        <dbReference type="EMBL" id="RIY02193.1"/>
    </source>
</evidence>
<feature type="transmembrane region" description="Helical" evidence="6">
    <location>
        <begin position="224"/>
        <end position="242"/>
    </location>
</feature>
<keyword evidence="3 6" id="KW-0812">Transmembrane</keyword>
<evidence type="ECO:0000256" key="6">
    <source>
        <dbReference type="SAM" id="Phobius"/>
    </source>
</evidence>
<evidence type="ECO:0000256" key="2">
    <source>
        <dbReference type="ARBA" id="ARBA00022475"/>
    </source>
</evidence>
<proteinExistence type="predicted"/>
<feature type="transmembrane region" description="Helical" evidence="6">
    <location>
        <begin position="148"/>
        <end position="170"/>
    </location>
</feature>
<dbReference type="PANTHER" id="PTHR40277">
    <property type="entry name" value="BLL5419 PROTEIN"/>
    <property type="match status" value="1"/>
</dbReference>
<organism evidence="7 8">
    <name type="scientific">Aureimonas flava</name>
    <dbReference type="NCBI Taxonomy" id="2320271"/>
    <lineage>
        <taxon>Bacteria</taxon>
        <taxon>Pseudomonadati</taxon>
        <taxon>Pseudomonadota</taxon>
        <taxon>Alphaproteobacteria</taxon>
        <taxon>Hyphomicrobiales</taxon>
        <taxon>Aurantimonadaceae</taxon>
        <taxon>Aureimonas</taxon>
    </lineage>
</organism>
<dbReference type="GO" id="GO:0005886">
    <property type="term" value="C:plasma membrane"/>
    <property type="evidence" value="ECO:0007669"/>
    <property type="project" value="UniProtKB-SubCell"/>
</dbReference>
<keyword evidence="8" id="KW-1185">Reference proteome</keyword>
<gene>
    <name evidence="7" type="ORF">D3218_06845</name>
</gene>
<comment type="subcellular location">
    <subcellularLocation>
        <location evidence="1">Cell membrane</location>
        <topology evidence="1">Multi-pass membrane protein</topology>
    </subcellularLocation>
</comment>
<comment type="caution">
    <text evidence="7">The sequence shown here is derived from an EMBL/GenBank/DDBJ whole genome shotgun (WGS) entry which is preliminary data.</text>
</comment>
<reference evidence="8" key="1">
    <citation type="submission" date="2018-09" db="EMBL/GenBank/DDBJ databases">
        <authorList>
            <person name="Tuo L."/>
        </authorList>
    </citation>
    <scope>NUCLEOTIDE SEQUENCE [LARGE SCALE GENOMIC DNA]</scope>
    <source>
        <strain evidence="8">M2BS4Y-1</strain>
    </source>
</reference>
<evidence type="ECO:0000256" key="3">
    <source>
        <dbReference type="ARBA" id="ARBA00022692"/>
    </source>
</evidence>
<evidence type="ECO:0000256" key="5">
    <source>
        <dbReference type="ARBA" id="ARBA00023136"/>
    </source>
</evidence>
<keyword evidence="5 6" id="KW-0472">Membrane</keyword>
<dbReference type="InterPro" id="IPR022791">
    <property type="entry name" value="L-PG_synthase/AglD"/>
</dbReference>
<feature type="transmembrane region" description="Helical" evidence="6">
    <location>
        <begin position="122"/>
        <end position="142"/>
    </location>
</feature>
<dbReference type="AlphaFoldDB" id="A0A3A1WUS3"/>
<dbReference type="EMBL" id="QYRN01000003">
    <property type="protein sequence ID" value="RIY02193.1"/>
    <property type="molecule type" value="Genomic_DNA"/>
</dbReference>
<dbReference type="OrthoDB" id="9126302at2"/>
<keyword evidence="4 6" id="KW-1133">Transmembrane helix</keyword>
<evidence type="ECO:0000256" key="1">
    <source>
        <dbReference type="ARBA" id="ARBA00004651"/>
    </source>
</evidence>
<evidence type="ECO:0000313" key="8">
    <source>
        <dbReference type="Proteomes" id="UP000265750"/>
    </source>
</evidence>
<dbReference type="Proteomes" id="UP000265750">
    <property type="component" value="Unassembled WGS sequence"/>
</dbReference>
<evidence type="ECO:0000256" key="4">
    <source>
        <dbReference type="ARBA" id="ARBA00022989"/>
    </source>
</evidence>
<feature type="transmembrane region" description="Helical" evidence="6">
    <location>
        <begin position="195"/>
        <end position="218"/>
    </location>
</feature>
<sequence>MPVLAGVAILTLVAVRLDEGEVARRLIEADPALFALAVLVVQPQIVLSALRWRFTSLRLGQPLPLRRAVGEYYFATLLNQVLPGGVAGDAMRVVRAAREGGDGRWTGRAGQAVVLERLSGQAVLFGAAGVGLLAAPVAFGTVPPGGSGLLFLVGLAAAALLLGWLASAFLGERVLRFRRAFGPVLAKTFLRRGAWAVQAMLSLAVVGSYLAVFALAAAAVGAPLGWRATLLLVPLVLLSMLLPVSVGGWGVREAAAAAILPVAGVGADAAFAASVVYGIASLVGALPGALVPMRHAVAGRKAPARSCP</sequence>
<protein>
    <submittedName>
        <fullName evidence="7">UPF0104 family protein</fullName>
    </submittedName>
</protein>
<keyword evidence="2" id="KW-1003">Cell membrane</keyword>